<dbReference type="InterPro" id="IPR027785">
    <property type="entry name" value="UvrD-like_helicase_C"/>
</dbReference>
<dbReference type="InterPro" id="IPR027417">
    <property type="entry name" value="P-loop_NTPase"/>
</dbReference>
<reference evidence="4" key="1">
    <citation type="submission" date="2024-03" db="EMBL/GenBank/DDBJ databases">
        <title>Complete genome sequence of Mycoplasma gypis type strain B1/T1.</title>
        <authorList>
            <person name="Spergser J."/>
        </authorList>
    </citation>
    <scope>NUCLEOTIDE SEQUENCE [LARGE SCALE GENOMIC DNA]</scope>
    <source>
        <strain evidence="4">B1/T1</strain>
    </source>
</reference>
<dbReference type="RefSeq" id="WP_205499372.1">
    <property type="nucleotide sequence ID" value="NZ_CP148066.1"/>
</dbReference>
<keyword evidence="2" id="KW-0067">ATP-binding</keyword>
<dbReference type="Gene3D" id="2.30.30.940">
    <property type="match status" value="1"/>
</dbReference>
<keyword evidence="5" id="KW-1185">Reference proteome</keyword>
<accession>A0ABZ2RMY5</accession>
<evidence type="ECO:0000256" key="2">
    <source>
        <dbReference type="ARBA" id="ARBA00022840"/>
    </source>
</evidence>
<dbReference type="CDD" id="cd17933">
    <property type="entry name" value="DEXSc_RecD-like"/>
    <property type="match status" value="1"/>
</dbReference>
<evidence type="ECO:0000256" key="1">
    <source>
        <dbReference type="ARBA" id="ARBA00022741"/>
    </source>
</evidence>
<dbReference type="Proteomes" id="UP001460679">
    <property type="component" value="Chromosome"/>
</dbReference>
<keyword evidence="1" id="KW-0547">Nucleotide-binding</keyword>
<dbReference type="PANTHER" id="PTHR43788:SF6">
    <property type="entry name" value="DNA HELICASE B"/>
    <property type="match status" value="1"/>
</dbReference>
<organism evidence="4 5">
    <name type="scientific">[Mycoplasma] gypis</name>
    <dbReference type="NCBI Taxonomy" id="92404"/>
    <lineage>
        <taxon>Bacteria</taxon>
        <taxon>Bacillati</taxon>
        <taxon>Mycoplasmatota</taxon>
        <taxon>Mycoplasmoidales</taxon>
        <taxon>Metamycoplasmataceae</taxon>
        <taxon>Metamycoplasma</taxon>
    </lineage>
</organism>
<dbReference type="Pfam" id="PF13538">
    <property type="entry name" value="UvrD_C_2"/>
    <property type="match status" value="1"/>
</dbReference>
<dbReference type="EMBL" id="CP148066">
    <property type="protein sequence ID" value="WXL28352.1"/>
    <property type="molecule type" value="Genomic_DNA"/>
</dbReference>
<dbReference type="InterPro" id="IPR003593">
    <property type="entry name" value="AAA+_ATPase"/>
</dbReference>
<dbReference type="SUPFAM" id="SSF52540">
    <property type="entry name" value="P-loop containing nucleoside triphosphate hydrolases"/>
    <property type="match status" value="1"/>
</dbReference>
<gene>
    <name evidence="4" type="ORF">WG616_03240</name>
</gene>
<dbReference type="Pfam" id="PF13245">
    <property type="entry name" value="AAA_19"/>
    <property type="match status" value="1"/>
</dbReference>
<sequence>MATILKGKFNKDIYTSTDGKFRLTSFSVSEQIETEADFELSKFKTISVRTEFKQIEFNEVYKLELIHLNNPKYKHTYAIARMEKTNEVDTSFILKFLSSPAYKGIGQAKAKKIIEKYGNSILDKIKAKEVTHEDLNIGESTFKSLQNDLINNELSSKLRIFIYECGLSDNFYSRLLFHCKPIDFFEIYAKKPWQLYFNIENARFSDIEKIAKKLGRLDDFDYNIVLIYDLLLDYLYSSGNTRILANNLFLLVKSKYKDYQREIFDQAIKKLIDEDLIVPIKHGVILIVSPRSIFDQEKFIVQRLKFLKENANRNRLKYESIKLDEVQVNAVIQAVNNPLTMITGAPGTGKTLVTNEIIRQLMKKYDEKDIVVATPTGRATININRLNLVKATTIHSLLKWDTDTKRFKVNEHNMLDAKVLIVDEFSMVPTSLFYHLLKALNKYDLQKIILVGDKDQLPAIGPGYLIHDFIANEIFDVVYLHKNYRQGSNYAIVSDAQEINKNVVPEFKGESSQFIETNKEVLALSIVEKVSQLVEQGYTKKQIAILSPIYNYQTGIDNINETLQTYWGALEKAKEHNVNGRRVFLNDKVINLENDTNKNIFNGEIGYVEKISYSQSGEKGKILYVFVTFDDGKTIAYTPSEFNNKTMLAYCTSVHKYQGSESEIVLTVLFSEAKFLLSKKLIYTAITRAKNLSIIYGEREALEYGISNDRDSKRATSIKTLWTKINN</sequence>
<feature type="domain" description="AAA+ ATPase" evidence="3">
    <location>
        <begin position="336"/>
        <end position="481"/>
    </location>
</feature>
<dbReference type="InterPro" id="IPR050534">
    <property type="entry name" value="Coronavir_polyprotein_1ab"/>
</dbReference>
<dbReference type="SMART" id="SM00382">
    <property type="entry name" value="AAA"/>
    <property type="match status" value="1"/>
</dbReference>
<evidence type="ECO:0000313" key="5">
    <source>
        <dbReference type="Proteomes" id="UP001460679"/>
    </source>
</evidence>
<dbReference type="CDD" id="cd18809">
    <property type="entry name" value="SF1_C_RecD"/>
    <property type="match status" value="1"/>
</dbReference>
<protein>
    <submittedName>
        <fullName evidence="4">AAA family ATPase</fullName>
    </submittedName>
</protein>
<evidence type="ECO:0000313" key="4">
    <source>
        <dbReference type="EMBL" id="WXL28352.1"/>
    </source>
</evidence>
<evidence type="ECO:0000259" key="3">
    <source>
        <dbReference type="SMART" id="SM00382"/>
    </source>
</evidence>
<name>A0ABZ2RMY5_9BACT</name>
<dbReference type="PANTHER" id="PTHR43788">
    <property type="entry name" value="DNA2/NAM7 HELICASE FAMILY MEMBER"/>
    <property type="match status" value="1"/>
</dbReference>
<proteinExistence type="predicted"/>
<dbReference type="Gene3D" id="3.40.50.300">
    <property type="entry name" value="P-loop containing nucleotide triphosphate hydrolases"/>
    <property type="match status" value="2"/>
</dbReference>